<name>A0A4Y5Z394_9GAMM</name>
<dbReference type="Proteomes" id="UP000316093">
    <property type="component" value="Chromosome"/>
</dbReference>
<evidence type="ECO:0000313" key="3">
    <source>
        <dbReference type="EMBL" id="QDE38918.1"/>
    </source>
</evidence>
<dbReference type="AlphaFoldDB" id="A0A4Y5Z394"/>
<feature type="signal peptide" evidence="1">
    <location>
        <begin position="1"/>
        <end position="21"/>
    </location>
</feature>
<keyword evidence="1" id="KW-0732">Signal</keyword>
<dbReference type="KEGG" id="lpy:FIV34_06740"/>
<dbReference type="RefSeq" id="WP_139980905.1">
    <property type="nucleotide sequence ID" value="NZ_CP041046.1"/>
</dbReference>
<evidence type="ECO:0000256" key="1">
    <source>
        <dbReference type="SAM" id="SignalP"/>
    </source>
</evidence>
<evidence type="ECO:0000313" key="4">
    <source>
        <dbReference type="Proteomes" id="UP000316093"/>
    </source>
</evidence>
<evidence type="ECO:0000259" key="2">
    <source>
        <dbReference type="Pfam" id="PF13827"/>
    </source>
</evidence>
<dbReference type="Pfam" id="PF13827">
    <property type="entry name" value="DUF4189"/>
    <property type="match status" value="1"/>
</dbReference>
<reference evidence="3 4" key="1">
    <citation type="submission" date="2019-06" db="EMBL/GenBank/DDBJ databases">
        <title>A complete genome sequence for Luteibacter pinisoli MAH-14.</title>
        <authorList>
            <person name="Baltrus D.A."/>
        </authorList>
    </citation>
    <scope>NUCLEOTIDE SEQUENCE [LARGE SCALE GENOMIC DNA]</scope>
    <source>
        <strain evidence="3 4">MAH-14</strain>
    </source>
</reference>
<dbReference type="InterPro" id="IPR025240">
    <property type="entry name" value="DUF4189"/>
</dbReference>
<dbReference type="EMBL" id="CP041046">
    <property type="protein sequence ID" value="QDE38918.1"/>
    <property type="molecule type" value="Genomic_DNA"/>
</dbReference>
<keyword evidence="4" id="KW-1185">Reference proteome</keyword>
<sequence length="164" mass="16889">MFSLARLPFFILLIVSCSTYAEGGCPPGQVPQQGNGWMACVPSGSASPSGSSSEFVGPSYEARWIALATDNAKALLGKSSESRTEDAAKGSAMSDCVTQGGTACHVVVTAKNGCVAMVVGDHRLATESAPTKKAAEDKATQSCVSNPDTNCSLYYSACVAPILR</sequence>
<feature type="chain" id="PRO_5021291103" evidence="1">
    <location>
        <begin position="22"/>
        <end position="164"/>
    </location>
</feature>
<gene>
    <name evidence="3" type="ORF">FIV34_06740</name>
</gene>
<organism evidence="3 4">
    <name type="scientific">Luteibacter pinisoli</name>
    <dbReference type="NCBI Taxonomy" id="2589080"/>
    <lineage>
        <taxon>Bacteria</taxon>
        <taxon>Pseudomonadati</taxon>
        <taxon>Pseudomonadota</taxon>
        <taxon>Gammaproteobacteria</taxon>
        <taxon>Lysobacterales</taxon>
        <taxon>Rhodanobacteraceae</taxon>
        <taxon>Luteibacter</taxon>
    </lineage>
</organism>
<dbReference type="PROSITE" id="PS51257">
    <property type="entry name" value="PROKAR_LIPOPROTEIN"/>
    <property type="match status" value="1"/>
</dbReference>
<proteinExistence type="predicted"/>
<dbReference type="OrthoDB" id="5956360at2"/>
<protein>
    <submittedName>
        <fullName evidence="3">DUF4189 domain-containing protein</fullName>
    </submittedName>
</protein>
<feature type="domain" description="DUF4189" evidence="2">
    <location>
        <begin position="64"/>
        <end position="158"/>
    </location>
</feature>
<accession>A0A4Y5Z394</accession>